<dbReference type="Gene3D" id="3.90.1580.10">
    <property type="entry name" value="paralog of FGE (formylglycine-generating enzyme)"/>
    <property type="match status" value="1"/>
</dbReference>
<dbReference type="SUPFAM" id="SSF56436">
    <property type="entry name" value="C-type lectin-like"/>
    <property type="match status" value="1"/>
</dbReference>
<comment type="caution">
    <text evidence="3">The sequence shown here is derived from an EMBL/GenBank/DDBJ whole genome shotgun (WGS) entry which is preliminary data.</text>
</comment>
<feature type="domain" description="Caspase family p20" evidence="2">
    <location>
        <begin position="45"/>
        <end position="121"/>
    </location>
</feature>
<name>A0A5D3K8R1_9BRAD</name>
<dbReference type="GO" id="GO:0006508">
    <property type="term" value="P:proteolysis"/>
    <property type="evidence" value="ECO:0007669"/>
    <property type="project" value="InterPro"/>
</dbReference>
<evidence type="ECO:0000313" key="4">
    <source>
        <dbReference type="Proteomes" id="UP000324758"/>
    </source>
</evidence>
<evidence type="ECO:0000313" key="3">
    <source>
        <dbReference type="EMBL" id="TYL89883.1"/>
    </source>
</evidence>
<gene>
    <name evidence="3" type="ORF">FXB40_33610</name>
</gene>
<protein>
    <submittedName>
        <fullName evidence="3">SUMF1/EgtB/PvdO family nonheme iron enzyme</fullName>
    </submittedName>
</protein>
<dbReference type="Pfam" id="PF03781">
    <property type="entry name" value="FGE-sulfatase"/>
    <property type="match status" value="1"/>
</dbReference>
<dbReference type="GO" id="GO:0004197">
    <property type="term" value="F:cysteine-type endopeptidase activity"/>
    <property type="evidence" value="ECO:0007669"/>
    <property type="project" value="InterPro"/>
</dbReference>
<dbReference type="OrthoDB" id="9768004at2"/>
<dbReference type="InterPro" id="IPR005532">
    <property type="entry name" value="SUMF_dom"/>
</dbReference>
<evidence type="ECO:0000256" key="1">
    <source>
        <dbReference type="SAM" id="MobiDB-lite"/>
    </source>
</evidence>
<dbReference type="PANTHER" id="PTHR23150:SF35">
    <property type="entry name" value="BLL6746 PROTEIN"/>
    <property type="match status" value="1"/>
</dbReference>
<keyword evidence="4" id="KW-1185">Reference proteome</keyword>
<dbReference type="InterPro" id="IPR042095">
    <property type="entry name" value="SUMF_sf"/>
</dbReference>
<dbReference type="Proteomes" id="UP000324758">
    <property type="component" value="Unassembled WGS sequence"/>
</dbReference>
<dbReference type="EMBL" id="VSSS01000057">
    <property type="protein sequence ID" value="TYL89883.1"/>
    <property type="molecule type" value="Genomic_DNA"/>
</dbReference>
<proteinExistence type="predicted"/>
<evidence type="ECO:0000259" key="2">
    <source>
        <dbReference type="PROSITE" id="PS50208"/>
    </source>
</evidence>
<dbReference type="Pfam" id="PF00656">
    <property type="entry name" value="Peptidase_C14"/>
    <property type="match status" value="1"/>
</dbReference>
<dbReference type="SUPFAM" id="SSF52129">
    <property type="entry name" value="Caspase-like"/>
    <property type="match status" value="1"/>
</dbReference>
<dbReference type="GO" id="GO:0120147">
    <property type="term" value="F:formylglycine-generating oxidase activity"/>
    <property type="evidence" value="ECO:0007669"/>
    <property type="project" value="TreeGrafter"/>
</dbReference>
<reference evidence="3 4" key="1">
    <citation type="submission" date="2019-08" db="EMBL/GenBank/DDBJ databases">
        <title>Bradyrhizobium hipponensis sp. nov., a rhizobium isolated from a Lupinus angustifolius root nodule in Tunisia.</title>
        <authorList>
            <person name="Off K."/>
            <person name="Rejili M."/>
            <person name="Mars M."/>
            <person name="Brachmann A."/>
            <person name="Marin M."/>
        </authorList>
    </citation>
    <scope>NUCLEOTIDE SEQUENCE [LARGE SCALE GENOMIC DNA]</scope>
    <source>
        <strain evidence="3 4">CTAW71</strain>
    </source>
</reference>
<dbReference type="PANTHER" id="PTHR23150">
    <property type="entry name" value="SULFATASE MODIFYING FACTOR 1, 2"/>
    <property type="match status" value="1"/>
</dbReference>
<dbReference type="InterPro" id="IPR016187">
    <property type="entry name" value="CTDL_fold"/>
</dbReference>
<dbReference type="Gene3D" id="3.40.50.1460">
    <property type="match status" value="1"/>
</dbReference>
<feature type="compositionally biased region" description="Pro residues" evidence="1">
    <location>
        <begin position="347"/>
        <end position="357"/>
    </location>
</feature>
<organism evidence="3 4">
    <name type="scientific">Bradyrhizobium rifense</name>
    <dbReference type="NCBI Taxonomy" id="515499"/>
    <lineage>
        <taxon>Bacteria</taxon>
        <taxon>Pseudomonadati</taxon>
        <taxon>Pseudomonadota</taxon>
        <taxon>Alphaproteobacteria</taxon>
        <taxon>Hyphomicrobiales</taxon>
        <taxon>Nitrobacteraceae</taxon>
        <taxon>Bradyrhizobium</taxon>
    </lineage>
</organism>
<feature type="region of interest" description="Disordered" evidence="1">
    <location>
        <begin position="340"/>
        <end position="360"/>
    </location>
</feature>
<dbReference type="AlphaFoldDB" id="A0A5D3K8R1"/>
<sequence>MKLSGMSRTFKVLVVLCALVAGAFIPQLFFLSAARGQNASVAEAGKRVALVIGNGSYPQSPVRTAVANAKAIAELLKAAGFDVVYAQDARHADMDAAIRQFSQKLERGATAVVYFAGHAIQYEGRNFLIPIDGTIASDLDIRSNAVDGDLILDPLIVARPRGSAVILDAARRNPWQQKTSVKAIGLANVSPIQGITQAYPALPGQVVEDQKGTLSLFADEFVKAAKPAGRTFKEAFGQTRAAVAKESRNKQLPWEASLETADFVVTGLNEPTDMASRAVARLGSPPDTVEQGFWDTIKSSNSAADFQAYLDAYPNGPYASEARSGLQRLGALASPAKPQAPIVTNTPAPPVSPPPPTSTIRDCSQCPELVLIPSGNFNMGSTEVFPFEGPVHQVSIRKPFYIGKYEVTFDEWDACVMDRGCTYRPNDAGAGRGRRPVTDVDWNDAKIYAAWLSQKTGKTYRLPTESEWEYAARGATSSTYSWGRSVEKDRANCAGCTSEPHNVTMQVGSFKPNAFGLYDMAGNAAEWVEDCWTEGYRGTPTDGSASVKPGCPERVLRGGSFNNDPKYLRSAARFRYDFNVRYQANGFRVVREKDGD</sequence>
<dbReference type="InterPro" id="IPR011600">
    <property type="entry name" value="Pept_C14_caspase"/>
</dbReference>
<dbReference type="PROSITE" id="PS50208">
    <property type="entry name" value="CASPASE_P20"/>
    <property type="match status" value="1"/>
</dbReference>
<dbReference type="InterPro" id="IPR001309">
    <property type="entry name" value="Pept_C14_p20"/>
</dbReference>
<dbReference type="InterPro" id="IPR051043">
    <property type="entry name" value="Sulfatase_Mod_Factor_Kinase"/>
</dbReference>
<dbReference type="InterPro" id="IPR029030">
    <property type="entry name" value="Caspase-like_dom_sf"/>
</dbReference>
<accession>A0A5D3K8R1</accession>